<reference evidence="1 2" key="1">
    <citation type="journal article" date="2016" name="Genome Announc.">
        <title>Draft Whole-Genome Sequence of Trichoderma gamsii T6085, a Promising Biocontrol Agent of Fusarium Head Blight on Wheat.</title>
        <authorList>
            <person name="Baroncelli R."/>
            <person name="Zapparata A."/>
            <person name="Piaggeschi G."/>
            <person name="Sarrocco S."/>
            <person name="Vannacci G."/>
        </authorList>
    </citation>
    <scope>NUCLEOTIDE SEQUENCE [LARGE SCALE GENOMIC DNA]</scope>
    <source>
        <strain evidence="1 2">T6085</strain>
    </source>
</reference>
<comment type="caution">
    <text evidence="1">The sequence shown here is derived from an EMBL/GenBank/DDBJ whole genome shotgun (WGS) entry which is preliminary data.</text>
</comment>
<organism evidence="1 2">
    <name type="scientific">Trichoderma gamsii</name>
    <dbReference type="NCBI Taxonomy" id="398673"/>
    <lineage>
        <taxon>Eukaryota</taxon>
        <taxon>Fungi</taxon>
        <taxon>Dikarya</taxon>
        <taxon>Ascomycota</taxon>
        <taxon>Pezizomycotina</taxon>
        <taxon>Sordariomycetes</taxon>
        <taxon>Hypocreomycetidae</taxon>
        <taxon>Hypocreales</taxon>
        <taxon>Hypocreaceae</taxon>
        <taxon>Trichoderma</taxon>
    </lineage>
</organism>
<evidence type="ECO:0000313" key="2">
    <source>
        <dbReference type="Proteomes" id="UP000054821"/>
    </source>
</evidence>
<name>A0A2P4ZDA2_9HYPO</name>
<accession>A0A2P4ZDA2</accession>
<gene>
    <name evidence="1" type="ORF">TGAM01_v208949</name>
</gene>
<dbReference type="RefSeq" id="XP_018659800.1">
    <property type="nucleotide sequence ID" value="XM_018806910.1"/>
</dbReference>
<protein>
    <submittedName>
        <fullName evidence="1">Uncharacterized protein</fullName>
    </submittedName>
</protein>
<evidence type="ECO:0000313" key="1">
    <source>
        <dbReference type="EMBL" id="PON22268.1"/>
    </source>
</evidence>
<proteinExistence type="predicted"/>
<dbReference type="Proteomes" id="UP000054821">
    <property type="component" value="Unassembled WGS sequence"/>
</dbReference>
<dbReference type="EMBL" id="JPDN02000040">
    <property type="protein sequence ID" value="PON22268.1"/>
    <property type="molecule type" value="Genomic_DNA"/>
</dbReference>
<sequence length="143" mass="16272">MNALSMKIRIKLEDEGFGSDKMTSRQLLALIQTTVLRVSQSDMFNIISDFTRSNRESFASLDAYAMSRIHNWTIIKANYPDTPGIWFIVSALSGLKESNETWYENWTACLRWGGEIDKDKLVKFLIAQPNAEARSQRNMGSLG</sequence>
<dbReference type="AlphaFoldDB" id="A0A2P4ZDA2"/>
<keyword evidence="2" id="KW-1185">Reference proteome</keyword>
<dbReference type="GeneID" id="29986993"/>